<organism evidence="6 7">
    <name type="scientific">Aplysia californica</name>
    <name type="common">California sea hare</name>
    <dbReference type="NCBI Taxonomy" id="6500"/>
    <lineage>
        <taxon>Eukaryota</taxon>
        <taxon>Metazoa</taxon>
        <taxon>Spiralia</taxon>
        <taxon>Lophotrochozoa</taxon>
        <taxon>Mollusca</taxon>
        <taxon>Gastropoda</taxon>
        <taxon>Heterobranchia</taxon>
        <taxon>Euthyneura</taxon>
        <taxon>Tectipleura</taxon>
        <taxon>Aplysiida</taxon>
        <taxon>Aplysioidea</taxon>
        <taxon>Aplysiidae</taxon>
        <taxon>Aplysia</taxon>
    </lineage>
</organism>
<dbReference type="InterPro" id="IPR043556">
    <property type="entry name" value="StARD5/6"/>
</dbReference>
<sequence>MDTEKTKELSAHIAETLDGYLNDNEGWTVAKKTKEITVEYKHSSFEGFTGHLYRGQMEYKCPKEVVYKYLDPIADGGSLRRKWDKDIREFKILKQVDRNLWIIQTMTNSAALGMISPRDFVDLVLHMTTDDCLSTNAVSVEYPDCPHQAKYVRGWNYPSGNVCLTVPGNPDHSRVVTFVQPDIKGMLPRSLVDSAIPTSMMGFFNNLKDILKKDGCLKS</sequence>
<evidence type="ECO:0000256" key="1">
    <source>
        <dbReference type="ARBA" id="ARBA00022448"/>
    </source>
</evidence>
<protein>
    <submittedName>
        <fullName evidence="7">StAR-related lipid transfer protein 5</fullName>
    </submittedName>
</protein>
<dbReference type="InterPro" id="IPR023393">
    <property type="entry name" value="START-like_dom_sf"/>
</dbReference>
<gene>
    <name evidence="7" type="primary">LOC101860528</name>
</gene>
<evidence type="ECO:0000256" key="3">
    <source>
        <dbReference type="ARBA" id="ARBA00023121"/>
    </source>
</evidence>
<reference evidence="7" key="1">
    <citation type="submission" date="2025-08" db="UniProtKB">
        <authorList>
            <consortium name="RefSeq"/>
        </authorList>
    </citation>
    <scope>IDENTIFICATION</scope>
</reference>
<name>A0ABM0K4J4_APLCA</name>
<dbReference type="PANTHER" id="PTHR46374:SF1">
    <property type="entry name" value="START DOMAIN-CONTAINING PROTEIN"/>
    <property type="match status" value="1"/>
</dbReference>
<dbReference type="GeneID" id="101860528"/>
<evidence type="ECO:0000313" key="7">
    <source>
        <dbReference type="RefSeq" id="XP_005108589.1"/>
    </source>
</evidence>
<keyword evidence="1" id="KW-0813">Transport</keyword>
<keyword evidence="3" id="KW-0446">Lipid-binding</keyword>
<evidence type="ECO:0000256" key="4">
    <source>
        <dbReference type="ARBA" id="ARBA00024750"/>
    </source>
</evidence>
<keyword evidence="6" id="KW-1185">Reference proteome</keyword>
<evidence type="ECO:0000259" key="5">
    <source>
        <dbReference type="PROSITE" id="PS50848"/>
    </source>
</evidence>
<comment type="function">
    <text evidence="4">May be involved in the intracellular transport of sterols or other lipids. May bind cholesterol or other sterols.</text>
</comment>
<proteinExistence type="predicted"/>
<dbReference type="Gene3D" id="3.30.530.20">
    <property type="match status" value="1"/>
</dbReference>
<feature type="domain" description="START" evidence="5">
    <location>
        <begin position="13"/>
        <end position="216"/>
    </location>
</feature>
<dbReference type="Pfam" id="PF01852">
    <property type="entry name" value="START"/>
    <property type="match status" value="1"/>
</dbReference>
<dbReference type="RefSeq" id="XP_005108589.1">
    <property type="nucleotide sequence ID" value="XM_005108532.2"/>
</dbReference>
<keyword evidence="2" id="KW-0445">Lipid transport</keyword>
<evidence type="ECO:0000313" key="6">
    <source>
        <dbReference type="Proteomes" id="UP000694888"/>
    </source>
</evidence>
<evidence type="ECO:0000256" key="2">
    <source>
        <dbReference type="ARBA" id="ARBA00023055"/>
    </source>
</evidence>
<accession>A0ABM0K4J4</accession>
<dbReference type="InterPro" id="IPR002913">
    <property type="entry name" value="START_lipid-bd_dom"/>
</dbReference>
<dbReference type="SUPFAM" id="SSF55961">
    <property type="entry name" value="Bet v1-like"/>
    <property type="match status" value="1"/>
</dbReference>
<dbReference type="SMART" id="SM00234">
    <property type="entry name" value="START"/>
    <property type="match status" value="1"/>
</dbReference>
<dbReference type="Proteomes" id="UP000694888">
    <property type="component" value="Unplaced"/>
</dbReference>
<dbReference type="PANTHER" id="PTHR46374">
    <property type="entry name" value="PROTEIN CBG07384"/>
    <property type="match status" value="1"/>
</dbReference>
<dbReference type="PROSITE" id="PS50848">
    <property type="entry name" value="START"/>
    <property type="match status" value="1"/>
</dbReference>